<name>A0A7X9XD56_9BACT</name>
<evidence type="ECO:0000256" key="5">
    <source>
        <dbReference type="SAM" id="Phobius"/>
    </source>
</evidence>
<reference evidence="7 8" key="1">
    <citation type="submission" date="2020-04" db="EMBL/GenBank/DDBJ databases">
        <title>Flammeovirga sp. SR4, a novel species isolated from seawater.</title>
        <authorList>
            <person name="Wang X."/>
        </authorList>
    </citation>
    <scope>NUCLEOTIDE SEQUENCE [LARGE SCALE GENOMIC DNA]</scope>
    <source>
        <strain evidence="7 8">ATCC 23126</strain>
    </source>
</reference>
<evidence type="ECO:0000313" key="8">
    <source>
        <dbReference type="Proteomes" id="UP000576082"/>
    </source>
</evidence>
<dbReference type="PROSITE" id="PS01130">
    <property type="entry name" value="SLC26A"/>
    <property type="match status" value="1"/>
</dbReference>
<keyword evidence="3 5" id="KW-1133">Transmembrane helix</keyword>
<feature type="transmembrane region" description="Helical" evidence="5">
    <location>
        <begin position="283"/>
        <end position="303"/>
    </location>
</feature>
<keyword evidence="4 5" id="KW-0472">Membrane</keyword>
<dbReference type="InterPro" id="IPR011547">
    <property type="entry name" value="SLC26A/SulP_dom"/>
</dbReference>
<feature type="transmembrane region" description="Helical" evidence="5">
    <location>
        <begin position="72"/>
        <end position="92"/>
    </location>
</feature>
<dbReference type="AlphaFoldDB" id="A0A7X9XD56"/>
<feature type="transmembrane region" description="Helical" evidence="5">
    <location>
        <begin position="47"/>
        <end position="65"/>
    </location>
</feature>
<evidence type="ECO:0000256" key="3">
    <source>
        <dbReference type="ARBA" id="ARBA00022989"/>
    </source>
</evidence>
<keyword evidence="2 5" id="KW-0812">Transmembrane</keyword>
<feature type="transmembrane region" description="Helical" evidence="5">
    <location>
        <begin position="241"/>
        <end position="262"/>
    </location>
</feature>
<dbReference type="InterPro" id="IPR018045">
    <property type="entry name" value="S04_transporter_CS"/>
</dbReference>
<feature type="transmembrane region" description="Helical" evidence="5">
    <location>
        <begin position="323"/>
        <end position="340"/>
    </location>
</feature>
<dbReference type="Pfam" id="PF00916">
    <property type="entry name" value="Sulfate_transp"/>
    <property type="match status" value="1"/>
</dbReference>
<dbReference type="EMBL" id="JABANE010000169">
    <property type="protein sequence ID" value="NME72507.1"/>
    <property type="molecule type" value="Genomic_DNA"/>
</dbReference>
<evidence type="ECO:0000256" key="4">
    <source>
        <dbReference type="ARBA" id="ARBA00023136"/>
    </source>
</evidence>
<dbReference type="PROSITE" id="PS50801">
    <property type="entry name" value="STAS"/>
    <property type="match status" value="1"/>
</dbReference>
<organism evidence="7 8">
    <name type="scientific">Flammeovirga aprica JL-4</name>
    <dbReference type="NCBI Taxonomy" id="694437"/>
    <lineage>
        <taxon>Bacteria</taxon>
        <taxon>Pseudomonadati</taxon>
        <taxon>Bacteroidota</taxon>
        <taxon>Cytophagia</taxon>
        <taxon>Cytophagales</taxon>
        <taxon>Flammeovirgaceae</taxon>
        <taxon>Flammeovirga</taxon>
    </lineage>
</organism>
<dbReference type="Gene3D" id="3.30.750.24">
    <property type="entry name" value="STAS domain"/>
    <property type="match status" value="1"/>
</dbReference>
<gene>
    <name evidence="7" type="primary">sulP</name>
    <name evidence="7" type="ORF">HHU12_31385</name>
</gene>
<comment type="caution">
    <text evidence="7">The sequence shown here is derived from an EMBL/GenBank/DDBJ whole genome shotgun (WGS) entry which is preliminary data.</text>
</comment>
<dbReference type="Pfam" id="PF01740">
    <property type="entry name" value="STAS"/>
    <property type="match status" value="1"/>
</dbReference>
<sequence>MQRNNIIAPWLRHYKKSYLSGDLSAGLTVGIMLIPQGMAYASLAGMPAVYGLYAAMIPQFIYALFGTSRHVSVGPVAIDSMLIAATVSAIASVSSDQYINAVLLLTLMIGLFQVFFGMIRLGFLVNFMSKPVISGFTSAAAFIIGIDQLKNLLGIDMNERGTALEILWLTMKQAEFINVQSVIIGVMGVFMIHFTKKWLKKVPGSLVVVLFGLGVMYFFQLEVKVLGSIPSGLPVISIPDFEFGLILQLLPSAAIIALIAYMESISVSKALQLKHKNEYKIKNNREFIALGLSDIIGSFFGAFHSTGGFSRSAVNEQSGAVTNLANIISGLILLFTLLFLTPYFEQLPLAIIGAIILVAVYGLIDTDYPRLLWKTKREDFYMLAITFVVTLLLGIQIGILSGMVLSLLLLVKRTAMPHIAVLGKLKGCNEYRNTSRFTDVEVRDDVLIIRQDAQMYYANCNHFYEFVLQEVAKKKGSLQVVVLHFGSVSNIDSTALSVLEDLILELQQMNIKTYFSDVIGPVRDFLNRVGFIKNLGKNHFFLDVQNAIDFFDQKGNQQEIKLNFERAIQSNEFEERKI</sequence>
<comment type="subcellular location">
    <subcellularLocation>
        <location evidence="1">Membrane</location>
        <topology evidence="1">Multi-pass membrane protein</topology>
    </subcellularLocation>
</comment>
<feature type="transmembrane region" description="Helical" evidence="5">
    <location>
        <begin position="176"/>
        <end position="195"/>
    </location>
</feature>
<dbReference type="PANTHER" id="PTHR11814">
    <property type="entry name" value="SULFATE TRANSPORTER"/>
    <property type="match status" value="1"/>
</dbReference>
<dbReference type="RefSeq" id="WP_169660695.1">
    <property type="nucleotide sequence ID" value="NZ_JABANE010000169.1"/>
</dbReference>
<keyword evidence="8" id="KW-1185">Reference proteome</keyword>
<protein>
    <submittedName>
        <fullName evidence="7">Sulfate permease</fullName>
    </submittedName>
</protein>
<dbReference type="SUPFAM" id="SSF52091">
    <property type="entry name" value="SpoIIaa-like"/>
    <property type="match status" value="1"/>
</dbReference>
<feature type="transmembrane region" description="Helical" evidence="5">
    <location>
        <begin position="131"/>
        <end position="149"/>
    </location>
</feature>
<feature type="domain" description="STAS" evidence="6">
    <location>
        <begin position="436"/>
        <end position="551"/>
    </location>
</feature>
<evidence type="ECO:0000256" key="1">
    <source>
        <dbReference type="ARBA" id="ARBA00004141"/>
    </source>
</evidence>
<evidence type="ECO:0000259" key="6">
    <source>
        <dbReference type="PROSITE" id="PS50801"/>
    </source>
</evidence>
<dbReference type="Proteomes" id="UP000576082">
    <property type="component" value="Unassembled WGS sequence"/>
</dbReference>
<evidence type="ECO:0000313" key="7">
    <source>
        <dbReference type="EMBL" id="NME72507.1"/>
    </source>
</evidence>
<proteinExistence type="predicted"/>
<dbReference type="InterPro" id="IPR002645">
    <property type="entry name" value="STAS_dom"/>
</dbReference>
<dbReference type="CDD" id="cd07042">
    <property type="entry name" value="STAS_SulP_like_sulfate_transporter"/>
    <property type="match status" value="1"/>
</dbReference>
<accession>A0A7X9XD56</accession>
<feature type="transmembrane region" description="Helical" evidence="5">
    <location>
        <begin position="98"/>
        <end position="119"/>
    </location>
</feature>
<dbReference type="InterPro" id="IPR036513">
    <property type="entry name" value="STAS_dom_sf"/>
</dbReference>
<feature type="transmembrane region" description="Helical" evidence="5">
    <location>
        <begin position="384"/>
        <end position="411"/>
    </location>
</feature>
<dbReference type="GO" id="GO:0008271">
    <property type="term" value="F:secondary active sulfate transmembrane transporter activity"/>
    <property type="evidence" value="ECO:0007669"/>
    <property type="project" value="InterPro"/>
</dbReference>
<dbReference type="GO" id="GO:0016020">
    <property type="term" value="C:membrane"/>
    <property type="evidence" value="ECO:0007669"/>
    <property type="project" value="UniProtKB-SubCell"/>
</dbReference>
<evidence type="ECO:0000256" key="2">
    <source>
        <dbReference type="ARBA" id="ARBA00022692"/>
    </source>
</evidence>
<feature type="transmembrane region" description="Helical" evidence="5">
    <location>
        <begin position="202"/>
        <end position="221"/>
    </location>
</feature>
<dbReference type="InterPro" id="IPR001902">
    <property type="entry name" value="SLC26A/SulP_fam"/>
</dbReference>
<dbReference type="NCBIfam" id="TIGR00815">
    <property type="entry name" value="sulP"/>
    <property type="match status" value="1"/>
</dbReference>
<feature type="transmembrane region" description="Helical" evidence="5">
    <location>
        <begin position="21"/>
        <end position="41"/>
    </location>
</feature>
<feature type="transmembrane region" description="Helical" evidence="5">
    <location>
        <begin position="347"/>
        <end position="364"/>
    </location>
</feature>